<comment type="caution">
    <text evidence="2">The sequence shown here is derived from an EMBL/GenBank/DDBJ whole genome shotgun (WGS) entry which is preliminary data.</text>
</comment>
<organism evidence="2 3">
    <name type="scientific">Microbacterium faecale</name>
    <dbReference type="NCBI Taxonomy" id="1804630"/>
    <lineage>
        <taxon>Bacteria</taxon>
        <taxon>Bacillati</taxon>
        <taxon>Actinomycetota</taxon>
        <taxon>Actinomycetes</taxon>
        <taxon>Micrococcales</taxon>
        <taxon>Microbacteriaceae</taxon>
        <taxon>Microbacterium</taxon>
    </lineage>
</organism>
<protein>
    <submittedName>
        <fullName evidence="2">Uncharacterized protein</fullName>
    </submittedName>
</protein>
<evidence type="ECO:0000313" key="2">
    <source>
        <dbReference type="EMBL" id="GGD28875.1"/>
    </source>
</evidence>
<feature type="transmembrane region" description="Helical" evidence="1">
    <location>
        <begin position="79"/>
        <end position="101"/>
    </location>
</feature>
<gene>
    <name evidence="2" type="ORF">GCM10010915_06200</name>
</gene>
<sequence>MGGSCAGGLRLGRLLHAVRRADSTADRFSYVPVHRERRPERGRESAIAFGWILHTTAVLYLAVFATISPAPLMVDTTFALFSAFFLMVAALAGTGVTAQVAGKRQ</sequence>
<keyword evidence="3" id="KW-1185">Reference proteome</keyword>
<name>A0A917DDS9_9MICO</name>
<accession>A0A917DDS9</accession>
<keyword evidence="1" id="KW-0812">Transmembrane</keyword>
<proteinExistence type="predicted"/>
<reference evidence="2" key="2">
    <citation type="submission" date="2020-09" db="EMBL/GenBank/DDBJ databases">
        <authorList>
            <person name="Sun Q."/>
            <person name="Zhou Y."/>
        </authorList>
    </citation>
    <scope>NUCLEOTIDE SEQUENCE</scope>
    <source>
        <strain evidence="2">CGMCC 1.15152</strain>
    </source>
</reference>
<feature type="transmembrane region" description="Helical" evidence="1">
    <location>
        <begin position="45"/>
        <end position="67"/>
    </location>
</feature>
<keyword evidence="1" id="KW-1133">Transmembrane helix</keyword>
<evidence type="ECO:0000313" key="3">
    <source>
        <dbReference type="Proteomes" id="UP000633205"/>
    </source>
</evidence>
<keyword evidence="1" id="KW-0472">Membrane</keyword>
<dbReference type="Proteomes" id="UP000633205">
    <property type="component" value="Unassembled WGS sequence"/>
</dbReference>
<dbReference type="EMBL" id="BMHO01000001">
    <property type="protein sequence ID" value="GGD28875.1"/>
    <property type="molecule type" value="Genomic_DNA"/>
</dbReference>
<evidence type="ECO:0000256" key="1">
    <source>
        <dbReference type="SAM" id="Phobius"/>
    </source>
</evidence>
<dbReference type="AlphaFoldDB" id="A0A917DDS9"/>
<reference evidence="2" key="1">
    <citation type="journal article" date="2014" name="Int. J. Syst. Evol. Microbiol.">
        <title>Complete genome sequence of Corynebacterium casei LMG S-19264T (=DSM 44701T), isolated from a smear-ripened cheese.</title>
        <authorList>
            <consortium name="US DOE Joint Genome Institute (JGI-PGF)"/>
            <person name="Walter F."/>
            <person name="Albersmeier A."/>
            <person name="Kalinowski J."/>
            <person name="Ruckert C."/>
        </authorList>
    </citation>
    <scope>NUCLEOTIDE SEQUENCE</scope>
    <source>
        <strain evidence="2">CGMCC 1.15152</strain>
    </source>
</reference>